<dbReference type="PANTHER" id="PTHR11552">
    <property type="entry name" value="GLUCOSE-METHANOL-CHOLINE GMC OXIDOREDUCTASE"/>
    <property type="match status" value="1"/>
</dbReference>
<reference evidence="7 8" key="1">
    <citation type="submission" date="2024-01" db="EMBL/GenBank/DDBJ databases">
        <title>A draft genome for the cacao thread blight pathogen Marasmiellus scandens.</title>
        <authorList>
            <person name="Baruah I.K."/>
            <person name="Leung J."/>
            <person name="Bukari Y."/>
            <person name="Amoako-Attah I."/>
            <person name="Meinhardt L.W."/>
            <person name="Bailey B.A."/>
            <person name="Cohen S.P."/>
        </authorList>
    </citation>
    <scope>NUCLEOTIDE SEQUENCE [LARGE SCALE GENOMIC DNA]</scope>
    <source>
        <strain evidence="7 8">GH-19</strain>
    </source>
</reference>
<evidence type="ECO:0000256" key="2">
    <source>
        <dbReference type="ARBA" id="ARBA00010790"/>
    </source>
</evidence>
<evidence type="ECO:0000313" key="7">
    <source>
        <dbReference type="EMBL" id="KAK7437609.1"/>
    </source>
</evidence>
<dbReference type="EMBL" id="JBANRG010000084">
    <property type="protein sequence ID" value="KAK7437609.1"/>
    <property type="molecule type" value="Genomic_DNA"/>
</dbReference>
<sequence length="637" mass="68740">MGILSLKSFLSLVLLTGPLFSVQAALFTDPKDLPRTEYDFIVIGGNAVSKHLTRGFHRLKIFIAGTAGNVVASRLSEDSSKSVLVVEAGLDDADIELVQVPFFAPTTPETLVDWNYTTVPQPGINGRSLEVPRGFVLGGSSSLNYMIWTQASRDLFDSYANVTGDKGWGWDEIQPLWKKVSTLVPALHNPTLPPPPADDPNFSNGNGPVQVNFANVPTDIDFRVINASKELEQAGTSGGRFKFTADMNTGDTIGFGLNQETAGGGQRSSSSTAYLRPALERPNLDVLVQTRAMRLVETDDATFTSVEVAQRADGPITTLNASSEIIVSAGAIGTPHLLLLSGIGPKDELEQVGVESKIDLTGVGKNLVDHPLVLTYYRVSSNSTFDDILRNNTLTEQTLELWEETPRSGLFTTSPTNVIGFMRIPQGEGEDDPSTGPTSAHTEILSNTLQNGFSPIGNAVTPEEGHYITVVMALVSPKSKGSLTLTSSENGTFTYPAIDYGLLSNDWDLQAMMQALRDADTFLTATPWTEPSSDPYIVEPVGEWANAKNGTDKDREDYIRNNMITVFHPIGTAKMSSGSPADPEGVTDARLRVRGVKGVRVVDASIFPTIPECHPQAPIYTIAERAAQMIKEDFGMA</sequence>
<dbReference type="InterPro" id="IPR007867">
    <property type="entry name" value="GMC_OxRtase_C"/>
</dbReference>
<evidence type="ECO:0000313" key="8">
    <source>
        <dbReference type="Proteomes" id="UP001498398"/>
    </source>
</evidence>
<dbReference type="SUPFAM" id="SSF54373">
    <property type="entry name" value="FAD-linked reductases, C-terminal domain"/>
    <property type="match status" value="1"/>
</dbReference>
<keyword evidence="8" id="KW-1185">Reference proteome</keyword>
<organism evidence="7 8">
    <name type="scientific">Marasmiellus scandens</name>
    <dbReference type="NCBI Taxonomy" id="2682957"/>
    <lineage>
        <taxon>Eukaryota</taxon>
        <taxon>Fungi</taxon>
        <taxon>Dikarya</taxon>
        <taxon>Basidiomycota</taxon>
        <taxon>Agaricomycotina</taxon>
        <taxon>Agaricomycetes</taxon>
        <taxon>Agaricomycetidae</taxon>
        <taxon>Agaricales</taxon>
        <taxon>Marasmiineae</taxon>
        <taxon>Omphalotaceae</taxon>
        <taxon>Marasmiellus</taxon>
    </lineage>
</organism>
<proteinExistence type="inferred from homology"/>
<comment type="cofactor">
    <cofactor evidence="1">
        <name>FAD</name>
        <dbReference type="ChEBI" id="CHEBI:57692"/>
    </cofactor>
</comment>
<keyword evidence="3" id="KW-0285">Flavoprotein</keyword>
<name>A0ABR1ITH2_9AGAR</name>
<dbReference type="InterPro" id="IPR012132">
    <property type="entry name" value="GMC_OxRdtase"/>
</dbReference>
<protein>
    <recommendedName>
        <fullName evidence="6">Glucose-methanol-choline oxidoreductase N-terminal domain-containing protein</fullName>
    </recommendedName>
</protein>
<dbReference type="Gene3D" id="3.30.560.10">
    <property type="entry name" value="Glucose Oxidase, domain 3"/>
    <property type="match status" value="1"/>
</dbReference>
<gene>
    <name evidence="7" type="ORF">VKT23_018507</name>
</gene>
<evidence type="ECO:0000256" key="5">
    <source>
        <dbReference type="SAM" id="SignalP"/>
    </source>
</evidence>
<feature type="chain" id="PRO_5047403473" description="Glucose-methanol-choline oxidoreductase N-terminal domain-containing protein" evidence="5">
    <location>
        <begin position="25"/>
        <end position="637"/>
    </location>
</feature>
<comment type="similarity">
    <text evidence="2">Belongs to the GMC oxidoreductase family.</text>
</comment>
<dbReference type="Gene3D" id="3.50.50.60">
    <property type="entry name" value="FAD/NAD(P)-binding domain"/>
    <property type="match status" value="1"/>
</dbReference>
<evidence type="ECO:0000256" key="3">
    <source>
        <dbReference type="ARBA" id="ARBA00022630"/>
    </source>
</evidence>
<dbReference type="Proteomes" id="UP001498398">
    <property type="component" value="Unassembled WGS sequence"/>
</dbReference>
<dbReference type="PIRSF" id="PIRSF000137">
    <property type="entry name" value="Alcohol_oxidase"/>
    <property type="match status" value="1"/>
</dbReference>
<keyword evidence="4" id="KW-0274">FAD</keyword>
<dbReference type="InterPro" id="IPR000172">
    <property type="entry name" value="GMC_OxRdtase_N"/>
</dbReference>
<feature type="signal peptide" evidence="5">
    <location>
        <begin position="1"/>
        <end position="24"/>
    </location>
</feature>
<keyword evidence="5" id="KW-0732">Signal</keyword>
<dbReference type="InterPro" id="IPR036188">
    <property type="entry name" value="FAD/NAD-bd_sf"/>
</dbReference>
<evidence type="ECO:0000256" key="1">
    <source>
        <dbReference type="ARBA" id="ARBA00001974"/>
    </source>
</evidence>
<dbReference type="PANTHER" id="PTHR11552:SF147">
    <property type="entry name" value="CHOLINE DEHYDROGENASE, MITOCHONDRIAL"/>
    <property type="match status" value="1"/>
</dbReference>
<comment type="caution">
    <text evidence="7">The sequence shown here is derived from an EMBL/GenBank/DDBJ whole genome shotgun (WGS) entry which is preliminary data.</text>
</comment>
<dbReference type="PROSITE" id="PS00624">
    <property type="entry name" value="GMC_OXRED_2"/>
    <property type="match status" value="1"/>
</dbReference>
<evidence type="ECO:0000256" key="4">
    <source>
        <dbReference type="ARBA" id="ARBA00022827"/>
    </source>
</evidence>
<dbReference type="Pfam" id="PF05199">
    <property type="entry name" value="GMC_oxred_C"/>
    <property type="match status" value="1"/>
</dbReference>
<dbReference type="Pfam" id="PF00732">
    <property type="entry name" value="GMC_oxred_N"/>
    <property type="match status" value="1"/>
</dbReference>
<dbReference type="SUPFAM" id="SSF51905">
    <property type="entry name" value="FAD/NAD(P)-binding domain"/>
    <property type="match status" value="1"/>
</dbReference>
<evidence type="ECO:0000259" key="6">
    <source>
        <dbReference type="PROSITE" id="PS00624"/>
    </source>
</evidence>
<accession>A0ABR1ITH2</accession>
<feature type="domain" description="Glucose-methanol-choline oxidoreductase N-terminal" evidence="6">
    <location>
        <begin position="330"/>
        <end position="344"/>
    </location>
</feature>